<accession>A0A2J8L867</accession>
<protein>
    <submittedName>
        <fullName evidence="1">CFAP97 isoform 4</fullName>
    </submittedName>
</protein>
<dbReference type="AlphaFoldDB" id="A0A2J8L867"/>
<sequence>MDQFGDILEGEVDHSFFDSDFEEGKKCETHSVFDKQNDDPKERIDKDTKCKFEHWNANSRKLSY</sequence>
<dbReference type="Proteomes" id="UP000236370">
    <property type="component" value="Unassembled WGS sequence"/>
</dbReference>
<proteinExistence type="predicted"/>
<evidence type="ECO:0000313" key="2">
    <source>
        <dbReference type="Proteomes" id="UP000236370"/>
    </source>
</evidence>
<gene>
    <name evidence="1" type="ORF">CK820_G0031718</name>
</gene>
<organism evidence="1 2">
    <name type="scientific">Pan troglodytes</name>
    <name type="common">Chimpanzee</name>
    <dbReference type="NCBI Taxonomy" id="9598"/>
    <lineage>
        <taxon>Eukaryota</taxon>
        <taxon>Metazoa</taxon>
        <taxon>Chordata</taxon>
        <taxon>Craniata</taxon>
        <taxon>Vertebrata</taxon>
        <taxon>Euteleostomi</taxon>
        <taxon>Mammalia</taxon>
        <taxon>Eutheria</taxon>
        <taxon>Euarchontoglires</taxon>
        <taxon>Primates</taxon>
        <taxon>Haplorrhini</taxon>
        <taxon>Catarrhini</taxon>
        <taxon>Hominidae</taxon>
        <taxon>Pan</taxon>
    </lineage>
</organism>
<comment type="caution">
    <text evidence="1">The sequence shown here is derived from an EMBL/GenBank/DDBJ whole genome shotgun (WGS) entry which is preliminary data.</text>
</comment>
<dbReference type="EMBL" id="NBAG03000302">
    <property type="protein sequence ID" value="PNI43466.1"/>
    <property type="molecule type" value="Genomic_DNA"/>
</dbReference>
<evidence type="ECO:0000313" key="1">
    <source>
        <dbReference type="EMBL" id="PNI43466.1"/>
    </source>
</evidence>
<name>A0A2J8L867_PANTR</name>
<reference evidence="1 2" key="1">
    <citation type="submission" date="2017-12" db="EMBL/GenBank/DDBJ databases">
        <title>High-resolution comparative analysis of great ape genomes.</title>
        <authorList>
            <person name="Pollen A."/>
            <person name="Hastie A."/>
            <person name="Hormozdiari F."/>
            <person name="Dougherty M."/>
            <person name="Liu R."/>
            <person name="Chaisson M."/>
            <person name="Hoppe E."/>
            <person name="Hill C."/>
            <person name="Pang A."/>
            <person name="Hillier L."/>
            <person name="Baker C."/>
            <person name="Armstrong J."/>
            <person name="Shendure J."/>
            <person name="Paten B."/>
            <person name="Wilson R."/>
            <person name="Chao H."/>
            <person name="Schneider V."/>
            <person name="Ventura M."/>
            <person name="Kronenberg Z."/>
            <person name="Murali S."/>
            <person name="Gordon D."/>
            <person name="Cantsilieris S."/>
            <person name="Munson K."/>
            <person name="Nelson B."/>
            <person name="Raja A."/>
            <person name="Underwood J."/>
            <person name="Diekhans M."/>
            <person name="Fiddes I."/>
            <person name="Haussler D."/>
            <person name="Eichler E."/>
        </authorList>
    </citation>
    <scope>NUCLEOTIDE SEQUENCE [LARGE SCALE GENOMIC DNA]</scope>
    <source>
        <strain evidence="1">Yerkes chimp pedigree #C0471</strain>
    </source>
</reference>